<gene>
    <name evidence="8" type="ORF">HHI36_001938</name>
</gene>
<dbReference type="GO" id="GO:0052689">
    <property type="term" value="F:carboxylic ester hydrolase activity"/>
    <property type="evidence" value="ECO:0007669"/>
    <property type="project" value="UniProtKB-KW"/>
</dbReference>
<dbReference type="InterPro" id="IPR002018">
    <property type="entry name" value="CarbesteraseB"/>
</dbReference>
<feature type="signal peptide" evidence="6">
    <location>
        <begin position="1"/>
        <end position="22"/>
    </location>
</feature>
<protein>
    <recommendedName>
        <fullName evidence="6">Carboxylic ester hydrolase</fullName>
        <ecNumber evidence="6">3.1.1.-</ecNumber>
    </recommendedName>
</protein>
<dbReference type="EMBL" id="JABFTP020000185">
    <property type="protein sequence ID" value="KAL3287467.1"/>
    <property type="molecule type" value="Genomic_DNA"/>
</dbReference>
<dbReference type="PANTHER" id="PTHR43142:SF1">
    <property type="entry name" value="CARBOXYLIC ESTER HYDROLASE"/>
    <property type="match status" value="1"/>
</dbReference>
<dbReference type="Pfam" id="PF00135">
    <property type="entry name" value="COesterase"/>
    <property type="match status" value="1"/>
</dbReference>
<dbReference type="Gene3D" id="3.40.50.1820">
    <property type="entry name" value="alpha/beta hydrolase"/>
    <property type="match status" value="1"/>
</dbReference>
<keyword evidence="3 6" id="KW-0378">Hydrolase</keyword>
<proteinExistence type="inferred from homology"/>
<evidence type="ECO:0000256" key="6">
    <source>
        <dbReference type="RuleBase" id="RU361235"/>
    </source>
</evidence>
<name>A0ABD2P8Y0_9CUCU</name>
<keyword evidence="2" id="KW-0719">Serine esterase</keyword>
<evidence type="ECO:0000256" key="4">
    <source>
        <dbReference type="ARBA" id="ARBA00023157"/>
    </source>
</evidence>
<evidence type="ECO:0000256" key="2">
    <source>
        <dbReference type="ARBA" id="ARBA00022487"/>
    </source>
</evidence>
<dbReference type="Proteomes" id="UP001516400">
    <property type="component" value="Unassembled WGS sequence"/>
</dbReference>
<dbReference type="SUPFAM" id="SSF53474">
    <property type="entry name" value="alpha/beta-Hydrolases"/>
    <property type="match status" value="1"/>
</dbReference>
<evidence type="ECO:0000256" key="5">
    <source>
        <dbReference type="ARBA" id="ARBA00023180"/>
    </source>
</evidence>
<dbReference type="AlphaFoldDB" id="A0ABD2P8Y0"/>
<evidence type="ECO:0000259" key="7">
    <source>
        <dbReference type="Pfam" id="PF00135"/>
    </source>
</evidence>
<feature type="chain" id="PRO_5044525355" description="Carboxylic ester hydrolase" evidence="6">
    <location>
        <begin position="23"/>
        <end position="548"/>
    </location>
</feature>
<dbReference type="PROSITE" id="PS00122">
    <property type="entry name" value="CARBOXYLESTERASE_B_1"/>
    <property type="match status" value="1"/>
</dbReference>
<evidence type="ECO:0000313" key="8">
    <source>
        <dbReference type="EMBL" id="KAL3287467.1"/>
    </source>
</evidence>
<dbReference type="PANTHER" id="PTHR43142">
    <property type="entry name" value="CARBOXYLIC ESTER HYDROLASE"/>
    <property type="match status" value="1"/>
</dbReference>
<feature type="domain" description="Carboxylesterase type B" evidence="7">
    <location>
        <begin position="21"/>
        <end position="529"/>
    </location>
</feature>
<dbReference type="InterPro" id="IPR019826">
    <property type="entry name" value="Carboxylesterase_B_AS"/>
</dbReference>
<evidence type="ECO:0000256" key="3">
    <source>
        <dbReference type="ARBA" id="ARBA00022801"/>
    </source>
</evidence>
<keyword evidence="9" id="KW-1185">Reference proteome</keyword>
<keyword evidence="5" id="KW-0325">Glycoprotein</keyword>
<organism evidence="8 9">
    <name type="scientific">Cryptolaemus montrouzieri</name>
    <dbReference type="NCBI Taxonomy" id="559131"/>
    <lineage>
        <taxon>Eukaryota</taxon>
        <taxon>Metazoa</taxon>
        <taxon>Ecdysozoa</taxon>
        <taxon>Arthropoda</taxon>
        <taxon>Hexapoda</taxon>
        <taxon>Insecta</taxon>
        <taxon>Pterygota</taxon>
        <taxon>Neoptera</taxon>
        <taxon>Endopterygota</taxon>
        <taxon>Coleoptera</taxon>
        <taxon>Polyphaga</taxon>
        <taxon>Cucujiformia</taxon>
        <taxon>Coccinelloidea</taxon>
        <taxon>Coccinellidae</taxon>
        <taxon>Scymninae</taxon>
        <taxon>Scymnini</taxon>
        <taxon>Cryptolaemus</taxon>
    </lineage>
</organism>
<keyword evidence="6" id="KW-0732">Signal</keyword>
<comment type="similarity">
    <text evidence="1 6">Belongs to the type-B carboxylesterase/lipase family.</text>
</comment>
<accession>A0ABD2P8Y0</accession>
<keyword evidence="4" id="KW-1015">Disulfide bond</keyword>
<evidence type="ECO:0000313" key="9">
    <source>
        <dbReference type="Proteomes" id="UP001516400"/>
    </source>
</evidence>
<comment type="caution">
    <text evidence="8">The sequence shown here is derived from an EMBL/GenBank/DDBJ whole genome shotgun (WGS) entry which is preliminary data.</text>
</comment>
<sequence length="548" mass="61683">MGSKRIVFLFLGGFLSIGVCEPEVELEQGIVKGHSATSYDGRNFLAFEGIPYAKPPVGDLRFAPPEPADKWEGVLEGNRVYTCAQLLPIPYIWGPSGTEDCLYVYVYVPGDTIKKDGNLPVVVHIHGGAFMLGSPKMMALPEYMMDKDVVYVTMNYRVGILGFLSTEDGVVSGNMGLKDQSMALKWIKDNIKEFGGNSDSITITGLSAGGASVHYHYLSPLSRDLFSRGLSMSGTALQPWALTENPLEKAKFVARNVSCETDSTEKMISCMRSKSYKDLIVGIAGLFVLISAIPCTPFGPVIEKGSDNPFIDDHPYKILKEGKVYDVPWINTNVQDEGIFPVGFYMHYKKLTFIAENWDNIMPSALDMNDTVDDSSKIDVVEKIKTFYFDKEPIAENTAMNLVKLHNDRFFFIDSELAIRTHAKAVKSPVYYYLYRFLPETNFFFRHIKPVVGHGLDGKLIFRWMIFSDLKEREGKMSHVMTEFMRIYADTGVPEVGGVKWDPVVPDKEEIDFLEINSPENIQMKSIKELAPKEFWSSLPIKENNHIY</sequence>
<evidence type="ECO:0000256" key="1">
    <source>
        <dbReference type="ARBA" id="ARBA00005964"/>
    </source>
</evidence>
<dbReference type="InterPro" id="IPR029058">
    <property type="entry name" value="AB_hydrolase_fold"/>
</dbReference>
<reference evidence="8 9" key="1">
    <citation type="journal article" date="2021" name="BMC Biol.">
        <title>Horizontally acquired antibacterial genes associated with adaptive radiation of ladybird beetles.</title>
        <authorList>
            <person name="Li H.S."/>
            <person name="Tang X.F."/>
            <person name="Huang Y.H."/>
            <person name="Xu Z.Y."/>
            <person name="Chen M.L."/>
            <person name="Du X.Y."/>
            <person name="Qiu B.Y."/>
            <person name="Chen P.T."/>
            <person name="Zhang W."/>
            <person name="Slipinski A."/>
            <person name="Escalona H.E."/>
            <person name="Waterhouse R.M."/>
            <person name="Zwick A."/>
            <person name="Pang H."/>
        </authorList>
    </citation>
    <scope>NUCLEOTIDE SEQUENCE [LARGE SCALE GENOMIC DNA]</scope>
    <source>
        <strain evidence="8">SYSU2018</strain>
    </source>
</reference>
<dbReference type="EC" id="3.1.1.-" evidence="6"/>